<comment type="caution">
    <text evidence="2">The sequence shown here is derived from an EMBL/GenBank/DDBJ whole genome shotgun (WGS) entry which is preliminary data.</text>
</comment>
<dbReference type="STRING" id="660025.F9G3D5"/>
<protein>
    <recommendedName>
        <fullName evidence="3">Transcription factor domain-containing protein</fullName>
    </recommendedName>
</protein>
<gene>
    <name evidence="2" type="ORF">FOXB_13167</name>
</gene>
<dbReference type="AlphaFoldDB" id="F9G3D5"/>
<sequence>MPTMTEEHQGTFAKPKPKRQETRKRSPKNHNEKPDVSEAETVTELQLAPKEDKDLLTVLTDEYLGTPKLAEGMTHQSPSHNHIQARPEITFAYYPFLCINNLSSLHIDDINYLESQGCFKLPGSSCLDHPVRAFFNHAHPIFPVVNEAEFWLIYDPLTSSGKTSRVPVILLSAMLFAASTWMVMSFKACSIVPHMRRVTASFGRPSFSTTKRLRHHQSSLLKYLFCLHTWPHKKAQELIDRALNGLVEQFIIVRMLVHPAAAHDATRSILLISGRDSALGSPVSLDDGTEHGGSQHNPIELLVSMMHFHHETAMLALCQSELLHLTAIPRATYSSYMLHEQVSFCNKKDDLAYCILNLTDQLSESLRQQHLSKVPPIMTFCTALPLFESQGPPILLAQEEEMQIGNWRELLDTRPRLDTVISCGGGLPEIDMVASFNEYQIPPDSRMTWQFQVEKPSLKWTPPVPSAPSR</sequence>
<dbReference type="PANTHER" id="PTHR47425:SF2">
    <property type="entry name" value="FARB-RELATED"/>
    <property type="match status" value="1"/>
</dbReference>
<name>F9G3D5_FUSOF</name>
<proteinExistence type="predicted"/>
<dbReference type="CDD" id="cd12148">
    <property type="entry name" value="fungal_TF_MHR"/>
    <property type="match status" value="1"/>
</dbReference>
<evidence type="ECO:0000313" key="2">
    <source>
        <dbReference type="EMBL" id="EGU76325.1"/>
    </source>
</evidence>
<accession>F9G3D5</accession>
<feature type="compositionally biased region" description="Basic and acidic residues" evidence="1">
    <location>
        <begin position="18"/>
        <end position="36"/>
    </location>
</feature>
<organism evidence="2">
    <name type="scientific">Fusarium oxysporum (strain Fo5176)</name>
    <name type="common">Fusarium vascular wilt</name>
    <dbReference type="NCBI Taxonomy" id="660025"/>
    <lineage>
        <taxon>Eukaryota</taxon>
        <taxon>Fungi</taxon>
        <taxon>Dikarya</taxon>
        <taxon>Ascomycota</taxon>
        <taxon>Pezizomycotina</taxon>
        <taxon>Sordariomycetes</taxon>
        <taxon>Hypocreomycetidae</taxon>
        <taxon>Hypocreales</taxon>
        <taxon>Nectriaceae</taxon>
        <taxon>Fusarium</taxon>
        <taxon>Fusarium oxysporum species complex</taxon>
    </lineage>
</organism>
<dbReference type="EMBL" id="AFQF01003300">
    <property type="protein sequence ID" value="EGU76325.1"/>
    <property type="molecule type" value="Genomic_DNA"/>
</dbReference>
<evidence type="ECO:0008006" key="3">
    <source>
        <dbReference type="Google" id="ProtNLM"/>
    </source>
</evidence>
<reference evidence="2" key="1">
    <citation type="journal article" date="2012" name="Mol. Plant Microbe Interact.">
        <title>A highly conserved effector in Fusarium oxysporum is required for full virulence on Arabidopsis.</title>
        <authorList>
            <person name="Thatcher L.F."/>
            <person name="Gardiner D.M."/>
            <person name="Kazan K."/>
            <person name="Manners J."/>
        </authorList>
    </citation>
    <scope>NUCLEOTIDE SEQUENCE [LARGE SCALE GENOMIC DNA]</scope>
    <source>
        <strain evidence="2">Fo5176</strain>
    </source>
</reference>
<dbReference type="InterPro" id="IPR052761">
    <property type="entry name" value="Fungal_Detox/Toxin_TFs"/>
</dbReference>
<dbReference type="OrthoDB" id="5041285at2759"/>
<evidence type="ECO:0000256" key="1">
    <source>
        <dbReference type="SAM" id="MobiDB-lite"/>
    </source>
</evidence>
<feature type="region of interest" description="Disordered" evidence="1">
    <location>
        <begin position="1"/>
        <end position="42"/>
    </location>
</feature>
<dbReference type="PANTHER" id="PTHR47425">
    <property type="entry name" value="FARB-RELATED"/>
    <property type="match status" value="1"/>
</dbReference>